<protein>
    <recommendedName>
        <fullName evidence="1">Zinc-ribbon domain-containing protein</fullName>
    </recommendedName>
</protein>
<dbReference type="AlphaFoldDB" id="A0A0F9RUP5"/>
<comment type="caution">
    <text evidence="2">The sequence shown here is derived from an EMBL/GenBank/DDBJ whole genome shotgun (WGS) entry which is preliminary data.</text>
</comment>
<evidence type="ECO:0000259" key="1">
    <source>
        <dbReference type="Pfam" id="PF13240"/>
    </source>
</evidence>
<gene>
    <name evidence="2" type="ORF">LCGC14_0534860</name>
</gene>
<dbReference type="InterPro" id="IPR026870">
    <property type="entry name" value="Zinc_ribbon_dom"/>
</dbReference>
<dbReference type="EMBL" id="LAZR01000703">
    <property type="protein sequence ID" value="KKN60195.1"/>
    <property type="molecule type" value="Genomic_DNA"/>
</dbReference>
<accession>A0A0F9RUP5</accession>
<proteinExistence type="predicted"/>
<feature type="domain" description="Zinc-ribbon" evidence="1">
    <location>
        <begin position="5"/>
        <end position="25"/>
    </location>
</feature>
<dbReference type="Pfam" id="PF13240">
    <property type="entry name" value="Zn_Ribbon_1"/>
    <property type="match status" value="1"/>
</dbReference>
<sequence length="126" mass="14945">MSKICHECGQELEQNDGFCTRCGTKQEEPEKPKKKKRGWNLLKKKEEKIIPSRMVEGNEMEDFKLYPRTPQKREPDRQELIVDALIRVEQKIDGLLSNQKWLLMNLENFVQGFKQQPEKEAQENNK</sequence>
<evidence type="ECO:0000313" key="2">
    <source>
        <dbReference type="EMBL" id="KKN60195.1"/>
    </source>
</evidence>
<reference evidence="2" key="1">
    <citation type="journal article" date="2015" name="Nature">
        <title>Complex archaea that bridge the gap between prokaryotes and eukaryotes.</title>
        <authorList>
            <person name="Spang A."/>
            <person name="Saw J.H."/>
            <person name="Jorgensen S.L."/>
            <person name="Zaremba-Niedzwiedzka K."/>
            <person name="Martijn J."/>
            <person name="Lind A.E."/>
            <person name="van Eijk R."/>
            <person name="Schleper C."/>
            <person name="Guy L."/>
            <person name="Ettema T.J."/>
        </authorList>
    </citation>
    <scope>NUCLEOTIDE SEQUENCE</scope>
</reference>
<name>A0A0F9RUP5_9ZZZZ</name>
<organism evidence="2">
    <name type="scientific">marine sediment metagenome</name>
    <dbReference type="NCBI Taxonomy" id="412755"/>
    <lineage>
        <taxon>unclassified sequences</taxon>
        <taxon>metagenomes</taxon>
        <taxon>ecological metagenomes</taxon>
    </lineage>
</organism>